<evidence type="ECO:0000256" key="2">
    <source>
        <dbReference type="SAM" id="Phobius"/>
    </source>
</evidence>
<accession>A0A0A0C4J8</accession>
<dbReference type="AlphaFoldDB" id="A0A0A0C4J8"/>
<keyword evidence="2" id="KW-1133">Transmembrane helix</keyword>
<keyword evidence="4" id="KW-1185">Reference proteome</keyword>
<comment type="caution">
    <text evidence="3">The sequence shown here is derived from an EMBL/GenBank/DDBJ whole genome shotgun (WGS) entry which is preliminary data.</text>
</comment>
<reference evidence="3 4" key="1">
    <citation type="submission" date="2013-08" db="EMBL/GenBank/DDBJ databases">
        <title>Genome sequencing of Cellulomonas bogoriensis 69B4.</title>
        <authorList>
            <person name="Chen F."/>
            <person name="Li Y."/>
            <person name="Wang G."/>
        </authorList>
    </citation>
    <scope>NUCLEOTIDE SEQUENCE [LARGE SCALE GENOMIC DNA]</scope>
    <source>
        <strain evidence="3 4">69B4</strain>
    </source>
</reference>
<evidence type="ECO:0000313" key="4">
    <source>
        <dbReference type="Proteomes" id="UP000054314"/>
    </source>
</evidence>
<protein>
    <submittedName>
        <fullName evidence="3">Uncharacterized protein</fullName>
    </submittedName>
</protein>
<name>A0A0A0C4J8_9CELL</name>
<dbReference type="RefSeq" id="WP_052104850.1">
    <property type="nucleotide sequence ID" value="NZ_AXCZ01000008.1"/>
</dbReference>
<feature type="compositionally biased region" description="Acidic residues" evidence="1">
    <location>
        <begin position="43"/>
        <end position="53"/>
    </location>
</feature>
<keyword evidence="2" id="KW-0472">Membrane</keyword>
<organism evidence="3 4">
    <name type="scientific">Cellulomonas bogoriensis 69B4 = DSM 16987</name>
    <dbReference type="NCBI Taxonomy" id="1386082"/>
    <lineage>
        <taxon>Bacteria</taxon>
        <taxon>Bacillati</taxon>
        <taxon>Actinomycetota</taxon>
        <taxon>Actinomycetes</taxon>
        <taxon>Micrococcales</taxon>
        <taxon>Cellulomonadaceae</taxon>
        <taxon>Cellulomonas</taxon>
    </lineage>
</organism>
<sequence>MDMPWVVLVTLLTLALSALGGWPLTALVLRAAARSGDAGRPDEVDEHPDEVDEHADHGPDGGAAARPPAPVGPAPLRGGTWIGILERLGVTACVLAGYPAGIAFVVAVKGLGRYPELRDHPGTSERFVIGTFASMLWAVAAGAVARLLIG</sequence>
<evidence type="ECO:0000256" key="1">
    <source>
        <dbReference type="SAM" id="MobiDB-lite"/>
    </source>
</evidence>
<feature type="transmembrane region" description="Helical" evidence="2">
    <location>
        <begin position="88"/>
        <end position="107"/>
    </location>
</feature>
<feature type="transmembrane region" description="Helical" evidence="2">
    <location>
        <begin position="127"/>
        <end position="149"/>
    </location>
</feature>
<feature type="region of interest" description="Disordered" evidence="1">
    <location>
        <begin position="37"/>
        <end position="71"/>
    </location>
</feature>
<gene>
    <name evidence="3" type="ORF">N869_00685</name>
</gene>
<evidence type="ECO:0000313" key="3">
    <source>
        <dbReference type="EMBL" id="KGM14249.1"/>
    </source>
</evidence>
<keyword evidence="2" id="KW-0812">Transmembrane</keyword>
<proteinExistence type="predicted"/>
<dbReference type="Proteomes" id="UP000054314">
    <property type="component" value="Unassembled WGS sequence"/>
</dbReference>
<dbReference type="EMBL" id="AXCZ01000008">
    <property type="protein sequence ID" value="KGM14249.1"/>
    <property type="molecule type" value="Genomic_DNA"/>
</dbReference>